<name>A0AAE9GZL4_9RHAB</name>
<protein>
    <submittedName>
        <fullName evidence="1">Glycoprotein</fullName>
    </submittedName>
</protein>
<reference evidence="1" key="1">
    <citation type="journal article" date="2019" name="PLoS Pathog.">
        <title>Re-assessing the diversity of negative strand RNA viruses in insects.</title>
        <authorList>
            <person name="Kafer S."/>
            <person name="Paraskevopoulou S."/>
            <person name="Zirkel F."/>
            <person name="Wieseke N."/>
            <person name="Donath A."/>
            <person name="Petersen M."/>
            <person name="Jones T.C."/>
            <person name="Liu S."/>
            <person name="Zhou X."/>
            <person name="Middendorf M."/>
            <person name="Junglen S."/>
            <person name="Misof B."/>
            <person name="Drosten C."/>
        </authorList>
    </citation>
    <scope>NUCLEOTIDE SEQUENCE</scope>
    <source>
        <strain evidence="1">OKIAV46</strain>
    </source>
</reference>
<keyword evidence="2" id="KW-1185">Reference proteome</keyword>
<evidence type="ECO:0000313" key="2">
    <source>
        <dbReference type="Proteomes" id="UP000831892"/>
    </source>
</evidence>
<accession>A0AAE9GZL4</accession>
<dbReference type="EMBL" id="MW314718">
    <property type="protein sequence ID" value="UOS86046.1"/>
    <property type="molecule type" value="Viral_cRNA"/>
</dbReference>
<proteinExistence type="predicted"/>
<organism evidence="1 2">
    <name type="scientific">Hymenopteran rhabdo-related virus 46</name>
    <dbReference type="NCBI Taxonomy" id="2847807"/>
    <lineage>
        <taxon>Viruses</taxon>
        <taxon>Riboviria</taxon>
        <taxon>Orthornavirae</taxon>
        <taxon>Negarnaviricota</taxon>
        <taxon>Haploviricotina</taxon>
        <taxon>Monjiviricetes</taxon>
        <taxon>Mononegavirales</taxon>
        <taxon>Rhabdoviridae</taxon>
        <taxon>Deltarhabdovirinae</taxon>
        <taxon>Alphahymrhavirus</taxon>
        <taxon>Alphahymrhavirus radians</taxon>
    </lineage>
</organism>
<sequence>MILLMTLILLVSMVEGGTDILTVKAYNLSPKIRIQVPSPPSCEQHPTSSSAKAQIVTFSTYTLNSSMAIMNGNILWKEEIVAECISYFFGSKQMNIRSQKLIPLTLEEFNSIVPGVEEVGTTRDLTTEPMYSCYWPGTQVKTTQRIYSKTVSVNPSLHGGVMADGEVWTPMTLGLAYRSGGKFLKISSVMQNRCPLIKQFSDLGFLSKPTGHSSEISCPARSLQFTFSHTNPLYSCLDSQKQVYISDLGFLVEIVGTKTIDGSKASIVKALSGSNRLSDDLVDAEIQFDLKELAHSITINHQSISKYLCKYRLREWKTILQKKDANALAAYVTGDEFSIGTFEGSKFYIQTRISDPIFIPLKNFHLDPPNSIYFRINQSLHKYEPVSGLIDSPRLSDPLIPPILVLSNGSYLNLKSHLISEEEFSLQGIEPHLRPMRRDYTYYLEELGFQPQTPPLGKYESSNIFESTWNWITGEYKEVKIIMLIIAGSGSILLGYKLIQCCCSRSNVSRATGTLSMPF</sequence>
<dbReference type="Proteomes" id="UP000831892">
    <property type="component" value="Segment"/>
</dbReference>
<evidence type="ECO:0000313" key="1">
    <source>
        <dbReference type="EMBL" id="UOS86046.1"/>
    </source>
</evidence>
<reference evidence="1" key="2">
    <citation type="submission" date="2020-11" db="EMBL/GenBank/DDBJ databases">
        <authorList>
            <person name="Kaefer S."/>
            <person name="Paraskevopoulou S."/>
            <person name="Zirkel F."/>
            <person name="Wieseke N."/>
            <person name="Donath A."/>
            <person name="Petersen M."/>
            <person name="Jones T.C."/>
            <person name="Liu S."/>
            <person name="Zhou X."/>
            <person name="Middendorf M."/>
            <person name="Junglen S."/>
            <person name="Misof B."/>
            <person name="Drosten C."/>
        </authorList>
    </citation>
    <scope>NUCLEOTIDE SEQUENCE</scope>
    <source>
        <strain evidence="1">OKIAV46</strain>
    </source>
</reference>